<keyword evidence="2" id="KW-0732">Signal</keyword>
<dbReference type="PANTHER" id="PTHR42776">
    <property type="entry name" value="SERINE PEPTIDASE S9 FAMILY MEMBER"/>
    <property type="match status" value="1"/>
</dbReference>
<protein>
    <submittedName>
        <fullName evidence="4">Alpha/beta fold hydrolase</fullName>
    </submittedName>
</protein>
<dbReference type="RefSeq" id="WP_302724394.1">
    <property type="nucleotide sequence ID" value="NZ_JAULRU010000797.1"/>
</dbReference>
<organism evidence="4 5">
    <name type="scientific">Gilvimarinus gilvus</name>
    <dbReference type="NCBI Taxonomy" id="3058038"/>
    <lineage>
        <taxon>Bacteria</taxon>
        <taxon>Pseudomonadati</taxon>
        <taxon>Pseudomonadota</taxon>
        <taxon>Gammaproteobacteria</taxon>
        <taxon>Cellvibrionales</taxon>
        <taxon>Cellvibrionaceae</taxon>
        <taxon>Gilvimarinus</taxon>
    </lineage>
</organism>
<evidence type="ECO:0000313" key="5">
    <source>
        <dbReference type="Proteomes" id="UP001273505"/>
    </source>
</evidence>
<dbReference type="Proteomes" id="UP001273505">
    <property type="component" value="Unassembled WGS sequence"/>
</dbReference>
<keyword evidence="1 4" id="KW-0378">Hydrolase</keyword>
<dbReference type="Gene3D" id="3.40.50.1820">
    <property type="entry name" value="alpha/beta hydrolase"/>
    <property type="match status" value="1"/>
</dbReference>
<dbReference type="SUPFAM" id="SSF53474">
    <property type="entry name" value="alpha/beta-Hydrolases"/>
    <property type="match status" value="1"/>
</dbReference>
<dbReference type="PANTHER" id="PTHR42776:SF27">
    <property type="entry name" value="DIPEPTIDYL PEPTIDASE FAMILY MEMBER 6"/>
    <property type="match status" value="1"/>
</dbReference>
<sequence length="656" mass="72609">MATLNPPVHLRALFYVFLMVISARSFAAPSLEDYGNLPAIDHVAVSPDGERIAFRRTLDGTDAVYVIAIEDNKYISGIDVSRVKPRDIYFLNNESLFILASDHRRISGFRGKHEISTGYVLNIKEDKIHQLLKPGDGVVYPGQTGLGRVVGVSPDSQHVYMPAYFGKAQKFNGGDLDPSFSLLRVTLDGLPRARLHRNGSKNAIDFFVSQAGELLVLEEFDDEKDLHTLTAFSEDGDKIIFQNSTQYITHSFVGLTADERHIVMVNEDSDTGRSSYYLVSLANGEIIGPMHSREGANIMGVVSNIQRVVQGVVYSGFTPTYKFFNEKLDQRVKVIQGNFPEHSVSIASHSPDWKNILVLVEGSQSPGDYYLFSEGEQAQFITTRRPNIEPESVNPIAKVTFKARDGLPIPTLITIPRDRISDMTNLPAVVMPHGGPASYDNIGFNYWAQALASQGYMVIMPQFRGSSGFGLEHELAGHGEWGGKMQDDVTDALKFALDKGMVDPERVCIVGASYGGYSALAGGAFSPDLYKCVVSINGIGDLKDFRNWTRKRGGRSSASVAYWETQIGGEEYTDEIAEARSPARHAKNFLAPVLLIHAEDDEIVDISQSKDMRKALTKADKNVTFVELEGDDHWLSNGEMRLKALKETVKFINQHI</sequence>
<feature type="chain" id="PRO_5047140854" evidence="2">
    <location>
        <begin position="28"/>
        <end position="656"/>
    </location>
</feature>
<feature type="domain" description="Peptidase S9 prolyl oligopeptidase catalytic" evidence="3">
    <location>
        <begin position="444"/>
        <end position="655"/>
    </location>
</feature>
<dbReference type="Gene3D" id="2.120.10.30">
    <property type="entry name" value="TolB, C-terminal domain"/>
    <property type="match status" value="1"/>
</dbReference>
<dbReference type="InterPro" id="IPR011042">
    <property type="entry name" value="6-blade_b-propeller_TolB-like"/>
</dbReference>
<comment type="caution">
    <text evidence="4">The sequence shown here is derived from an EMBL/GenBank/DDBJ whole genome shotgun (WGS) entry which is preliminary data.</text>
</comment>
<evidence type="ECO:0000256" key="2">
    <source>
        <dbReference type="SAM" id="SignalP"/>
    </source>
</evidence>
<gene>
    <name evidence="4" type="ORF">SCD92_00380</name>
</gene>
<dbReference type="SUPFAM" id="SSF82171">
    <property type="entry name" value="DPP6 N-terminal domain-like"/>
    <property type="match status" value="1"/>
</dbReference>
<evidence type="ECO:0000313" key="4">
    <source>
        <dbReference type="EMBL" id="MDX6847792.1"/>
    </source>
</evidence>
<evidence type="ECO:0000259" key="3">
    <source>
        <dbReference type="Pfam" id="PF00326"/>
    </source>
</evidence>
<dbReference type="InterPro" id="IPR001375">
    <property type="entry name" value="Peptidase_S9_cat"/>
</dbReference>
<dbReference type="Pfam" id="PF00326">
    <property type="entry name" value="Peptidase_S9"/>
    <property type="match status" value="1"/>
</dbReference>
<proteinExistence type="predicted"/>
<feature type="signal peptide" evidence="2">
    <location>
        <begin position="1"/>
        <end position="27"/>
    </location>
</feature>
<accession>A0ABU4RSC8</accession>
<dbReference type="EMBL" id="JAXAFO010000001">
    <property type="protein sequence ID" value="MDX6847792.1"/>
    <property type="molecule type" value="Genomic_DNA"/>
</dbReference>
<evidence type="ECO:0000256" key="1">
    <source>
        <dbReference type="ARBA" id="ARBA00022801"/>
    </source>
</evidence>
<reference evidence="4 5" key="1">
    <citation type="submission" date="2023-11" db="EMBL/GenBank/DDBJ databases">
        <title>Gilvimarinus fulvus sp. nov., isolated from the surface of Kelp.</title>
        <authorList>
            <person name="Sun Y.Y."/>
            <person name="Gong Y."/>
            <person name="Du Z.J."/>
        </authorList>
    </citation>
    <scope>NUCLEOTIDE SEQUENCE [LARGE SCALE GENOMIC DNA]</scope>
    <source>
        <strain evidence="4 5">SDUM040013</strain>
    </source>
</reference>
<dbReference type="GO" id="GO:0016787">
    <property type="term" value="F:hydrolase activity"/>
    <property type="evidence" value="ECO:0007669"/>
    <property type="project" value="UniProtKB-KW"/>
</dbReference>
<keyword evidence="5" id="KW-1185">Reference proteome</keyword>
<dbReference type="InterPro" id="IPR029058">
    <property type="entry name" value="AB_hydrolase_fold"/>
</dbReference>
<name>A0ABU4RSC8_9GAMM</name>